<dbReference type="InterPro" id="IPR042099">
    <property type="entry name" value="ANL_N_sf"/>
</dbReference>
<organism evidence="3 4">
    <name type="scientific">Amycolatopsis pigmentata</name>
    <dbReference type="NCBI Taxonomy" id="450801"/>
    <lineage>
        <taxon>Bacteria</taxon>
        <taxon>Bacillati</taxon>
        <taxon>Actinomycetota</taxon>
        <taxon>Actinomycetes</taxon>
        <taxon>Pseudonocardiales</taxon>
        <taxon>Pseudonocardiaceae</taxon>
        <taxon>Amycolatopsis</taxon>
    </lineage>
</organism>
<evidence type="ECO:0000313" key="3">
    <source>
        <dbReference type="EMBL" id="MFD2418434.1"/>
    </source>
</evidence>
<reference evidence="4" key="1">
    <citation type="journal article" date="2019" name="Int. J. Syst. Evol. Microbiol.">
        <title>The Global Catalogue of Microorganisms (GCM) 10K type strain sequencing project: providing services to taxonomists for standard genome sequencing and annotation.</title>
        <authorList>
            <consortium name="The Broad Institute Genomics Platform"/>
            <consortium name="The Broad Institute Genome Sequencing Center for Infectious Disease"/>
            <person name="Wu L."/>
            <person name="Ma J."/>
        </authorList>
    </citation>
    <scope>NUCLEOTIDE SEQUENCE [LARGE SCALE GENOMIC DNA]</scope>
    <source>
        <strain evidence="4">CGMCC 4.7645</strain>
    </source>
</reference>
<protein>
    <submittedName>
        <fullName evidence="3">O-succinylbenzoate--CoA ligase</fullName>
        <ecNumber evidence="3">6.2.1.26</ecNumber>
    </submittedName>
</protein>
<dbReference type="Pfam" id="PF13193">
    <property type="entry name" value="AMP-binding_C"/>
    <property type="match status" value="1"/>
</dbReference>
<proteinExistence type="predicted"/>
<dbReference type="Gene3D" id="3.40.50.12780">
    <property type="entry name" value="N-terminal domain of ligase-like"/>
    <property type="match status" value="1"/>
</dbReference>
<dbReference type="PANTHER" id="PTHR43767">
    <property type="entry name" value="LONG-CHAIN-FATTY-ACID--COA LIGASE"/>
    <property type="match status" value="1"/>
</dbReference>
<comment type="caution">
    <text evidence="3">The sequence shown here is derived from an EMBL/GenBank/DDBJ whole genome shotgun (WGS) entry which is preliminary data.</text>
</comment>
<dbReference type="PROSITE" id="PS00455">
    <property type="entry name" value="AMP_BINDING"/>
    <property type="match status" value="1"/>
</dbReference>
<dbReference type="GO" id="GO:0008756">
    <property type="term" value="F:o-succinylbenzoate-CoA ligase activity"/>
    <property type="evidence" value="ECO:0007669"/>
    <property type="project" value="UniProtKB-EC"/>
</dbReference>
<dbReference type="InterPro" id="IPR000873">
    <property type="entry name" value="AMP-dep_synth/lig_dom"/>
</dbReference>
<keyword evidence="4" id="KW-1185">Reference proteome</keyword>
<dbReference type="EMBL" id="JBHUKR010000007">
    <property type="protein sequence ID" value="MFD2418434.1"/>
    <property type="molecule type" value="Genomic_DNA"/>
</dbReference>
<dbReference type="InterPro" id="IPR045851">
    <property type="entry name" value="AMP-bd_C_sf"/>
</dbReference>
<dbReference type="NCBIfam" id="NF005877">
    <property type="entry name" value="PRK07824.1"/>
    <property type="match status" value="1"/>
</dbReference>
<dbReference type="InterPro" id="IPR050237">
    <property type="entry name" value="ATP-dep_AMP-bd_enzyme"/>
</dbReference>
<dbReference type="Pfam" id="PF00501">
    <property type="entry name" value="AMP-binding"/>
    <property type="match status" value="1"/>
</dbReference>
<feature type="domain" description="AMP-dependent synthetase/ligase" evidence="1">
    <location>
        <begin position="36"/>
        <end position="218"/>
    </location>
</feature>
<dbReference type="InterPro" id="IPR025110">
    <property type="entry name" value="AMP-bd_C"/>
</dbReference>
<dbReference type="Gene3D" id="3.30.300.30">
    <property type="match status" value="1"/>
</dbReference>
<dbReference type="SUPFAM" id="SSF56801">
    <property type="entry name" value="Acetyl-CoA synthetase-like"/>
    <property type="match status" value="1"/>
</dbReference>
<evidence type="ECO:0000259" key="1">
    <source>
        <dbReference type="Pfam" id="PF00501"/>
    </source>
</evidence>
<gene>
    <name evidence="3" type="primary">menE</name>
    <name evidence="3" type="ORF">ACFSXZ_19095</name>
</gene>
<dbReference type="EC" id="6.2.1.26" evidence="3"/>
<keyword evidence="3" id="KW-0436">Ligase</keyword>
<accession>A0ABW5FTR6</accession>
<sequence>MREVWLGEPASIDELRSALAEALDGGPTVLPLDARDPSAEKLRAAMAPDQPVEPGTAVIIATSGSTGEPKGVLLSVKALTSSATATHDRLGGPGRWLLATPAHYIGGLQVLVRSLLAGTPCAVVPPGPFRPDVFAEAAETALRGEGPRYTAMVPTQLTRLIEAGGAGLDAARAFDAIVIGAAATPPKLREQAAEAGVRIVPAYGMSETASGCVYDGVPLDGVRAEVGEDERIRLSGPVLAHGYRLRPGLTSEVFTGGWFRTGDRGRFRDGKLEVIGRVDDVINTGGVKVSAAAVERVLAGCEGVRESCVVGLPDAEWGHIVAAAVVPDAASATAPAADRLRAAVREAAGPAAVPKRLEFVASLPLRGPGKIDRASVVSGIFGHAIDTKPEDGVHSGA</sequence>
<name>A0ABW5FTR6_9PSEU</name>
<feature type="domain" description="AMP-binding enzyme C-terminal" evidence="2">
    <location>
        <begin position="294"/>
        <end position="370"/>
    </location>
</feature>
<evidence type="ECO:0000259" key="2">
    <source>
        <dbReference type="Pfam" id="PF13193"/>
    </source>
</evidence>
<dbReference type="PANTHER" id="PTHR43767:SF1">
    <property type="entry name" value="NONRIBOSOMAL PEPTIDE SYNTHASE PES1 (EUROFUNG)-RELATED"/>
    <property type="match status" value="1"/>
</dbReference>
<dbReference type="InterPro" id="IPR020845">
    <property type="entry name" value="AMP-binding_CS"/>
</dbReference>
<evidence type="ECO:0000313" key="4">
    <source>
        <dbReference type="Proteomes" id="UP001597417"/>
    </source>
</evidence>
<dbReference type="RefSeq" id="WP_378266370.1">
    <property type="nucleotide sequence ID" value="NZ_JBHUKR010000007.1"/>
</dbReference>
<dbReference type="Proteomes" id="UP001597417">
    <property type="component" value="Unassembled WGS sequence"/>
</dbReference>